<dbReference type="Proteomes" id="UP000566071">
    <property type="component" value="Unassembled WGS sequence"/>
</dbReference>
<accession>A0ABX1W312</accession>
<name>A0ABX1W312_9SPHI</name>
<gene>
    <name evidence="1" type="ORF">HK413_11480</name>
</gene>
<dbReference type="InterPro" id="IPR032720">
    <property type="entry name" value="Cys_rich_CWC"/>
</dbReference>
<evidence type="ECO:0000313" key="1">
    <source>
        <dbReference type="EMBL" id="NNU34558.1"/>
    </source>
</evidence>
<dbReference type="RefSeq" id="WP_175270232.1">
    <property type="nucleotide sequence ID" value="NZ_JABFCR010000054.1"/>
</dbReference>
<evidence type="ECO:0000313" key="2">
    <source>
        <dbReference type="Proteomes" id="UP000566071"/>
    </source>
</evidence>
<comment type="caution">
    <text evidence="1">The sequence shown here is derived from an EMBL/GenBank/DDBJ whole genome shotgun (WGS) entry which is preliminary data.</text>
</comment>
<reference evidence="1 2" key="1">
    <citation type="submission" date="2020-05" db="EMBL/GenBank/DDBJ databases">
        <authorList>
            <person name="Khan S.A."/>
            <person name="Jeon C.O."/>
            <person name="Chun B.H."/>
        </authorList>
    </citation>
    <scope>NUCLEOTIDE SEQUENCE [LARGE SCALE GENOMIC DNA]</scope>
    <source>
        <strain evidence="1 2">S1162</strain>
    </source>
</reference>
<sequence>MHTKHEIISCDRCGTGIECKANAYTKCQCSVVQLTLNEVQYISENYEGCMCAKCLLELQGEYREAMGISL</sequence>
<protein>
    <submittedName>
        <fullName evidence="1">Cysteine-rich CWC family protein</fullName>
    </submittedName>
</protein>
<organism evidence="1 2">
    <name type="scientific">Mucilaginibacter humi</name>
    <dbReference type="NCBI Taxonomy" id="2732510"/>
    <lineage>
        <taxon>Bacteria</taxon>
        <taxon>Pseudomonadati</taxon>
        <taxon>Bacteroidota</taxon>
        <taxon>Sphingobacteriia</taxon>
        <taxon>Sphingobacteriales</taxon>
        <taxon>Sphingobacteriaceae</taxon>
        <taxon>Mucilaginibacter</taxon>
    </lineage>
</organism>
<proteinExistence type="predicted"/>
<dbReference type="Pfam" id="PF14375">
    <property type="entry name" value="Cys_rich_CWC"/>
    <property type="match status" value="1"/>
</dbReference>
<keyword evidence="2" id="KW-1185">Reference proteome</keyword>
<dbReference type="EMBL" id="JABFCR010000054">
    <property type="protein sequence ID" value="NNU34558.1"/>
    <property type="molecule type" value="Genomic_DNA"/>
</dbReference>